<dbReference type="InterPro" id="IPR044925">
    <property type="entry name" value="His-Me_finger_sf"/>
</dbReference>
<name>A0AAP4R1X8_9BURK</name>
<protein>
    <submittedName>
        <fullName evidence="2">HNH endonuclease signature motif containing protein</fullName>
        <ecNumber evidence="2">3.1.-.-</ecNumber>
    </submittedName>
</protein>
<feature type="domain" description="HNH nuclease" evidence="1">
    <location>
        <begin position="235"/>
        <end position="278"/>
    </location>
</feature>
<accession>A0AAP4R1X8</accession>
<dbReference type="EMBL" id="JAUJQS010000004">
    <property type="protein sequence ID" value="MDN7564369.1"/>
    <property type="molecule type" value="Genomic_DNA"/>
</dbReference>
<proteinExistence type="predicted"/>
<dbReference type="InterPro" id="IPR003615">
    <property type="entry name" value="HNH_nuc"/>
</dbReference>
<reference evidence="2" key="1">
    <citation type="submission" date="2023-07" db="EMBL/GenBank/DDBJ databases">
        <title>A collection of bacterial strains from the Burkholderia cepacia Research Laboratory and Repository.</title>
        <authorList>
            <person name="Lipuma J."/>
            <person name="Spilker T."/>
            <person name="Caverly L."/>
        </authorList>
    </citation>
    <scope>NUCLEOTIDE SEQUENCE</scope>
    <source>
        <strain evidence="2">AU44979</strain>
    </source>
</reference>
<dbReference type="EC" id="3.1.-.-" evidence="2"/>
<evidence type="ECO:0000313" key="3">
    <source>
        <dbReference type="Proteomes" id="UP001172109"/>
    </source>
</evidence>
<evidence type="ECO:0000259" key="1">
    <source>
        <dbReference type="Pfam" id="PF13392"/>
    </source>
</evidence>
<dbReference type="SUPFAM" id="SSF54060">
    <property type="entry name" value="His-Me finger endonucleases"/>
    <property type="match status" value="1"/>
</dbReference>
<comment type="caution">
    <text evidence="2">The sequence shown here is derived from an EMBL/GenBank/DDBJ whole genome shotgun (WGS) entry which is preliminary data.</text>
</comment>
<keyword evidence="2" id="KW-0378">Hydrolase</keyword>
<evidence type="ECO:0000313" key="2">
    <source>
        <dbReference type="EMBL" id="MDN7564369.1"/>
    </source>
</evidence>
<dbReference type="GO" id="GO:0016787">
    <property type="term" value="F:hydrolase activity"/>
    <property type="evidence" value="ECO:0007669"/>
    <property type="project" value="UniProtKB-KW"/>
</dbReference>
<dbReference type="GO" id="GO:0004519">
    <property type="term" value="F:endonuclease activity"/>
    <property type="evidence" value="ECO:0007669"/>
    <property type="project" value="UniProtKB-KW"/>
</dbReference>
<dbReference type="Gene3D" id="3.90.75.20">
    <property type="match status" value="1"/>
</dbReference>
<dbReference type="Pfam" id="PF13392">
    <property type="entry name" value="HNH_3"/>
    <property type="match status" value="1"/>
</dbReference>
<keyword evidence="2" id="KW-0540">Nuclease</keyword>
<dbReference type="AlphaFoldDB" id="A0AAP4R1X8"/>
<dbReference type="RefSeq" id="WP_105818616.1">
    <property type="nucleotide sequence ID" value="NZ_CADEUY010000005.1"/>
</dbReference>
<keyword evidence="2" id="KW-0255">Endonuclease</keyword>
<dbReference type="Proteomes" id="UP001172109">
    <property type="component" value="Unassembled WGS sequence"/>
</dbReference>
<sequence>MSYTKAILQLIQDQPGICEEDIVAVLQLDGRDVSGSIWPYIKRGHVIVNKEPVSDGRRKIKKTFAPSPNLSTAMQNAAQGYERWGTGDVELLTNLYPHNANAAIARHLGRTVQQIEGKARKLGLRKAIGYIPPEGHRFGPRVLWSDEELTILKHQYPDSTIATLSAVLAKTSSQILVMARKLGLKKSAAFWKSVGERIAPLGTENWITAHPVGTEKIWSGYVYIKVDDTEGWVSKHRLAWRAHHEDYNPKTHSIWFIDRNPLNCDISNLELLTKLEHANRSSGIRYPEELRSVINIYNKLRKVINEQH</sequence>
<organism evidence="2 3">
    <name type="scientific">Burkholderia contaminans</name>
    <dbReference type="NCBI Taxonomy" id="488447"/>
    <lineage>
        <taxon>Bacteria</taxon>
        <taxon>Pseudomonadati</taxon>
        <taxon>Pseudomonadota</taxon>
        <taxon>Betaproteobacteria</taxon>
        <taxon>Burkholderiales</taxon>
        <taxon>Burkholderiaceae</taxon>
        <taxon>Burkholderia</taxon>
        <taxon>Burkholderia cepacia complex</taxon>
    </lineage>
</organism>
<gene>
    <name evidence="2" type="ORF">QZM56_07635</name>
</gene>